<keyword evidence="6" id="KW-1185">Reference proteome</keyword>
<dbReference type="InterPro" id="IPR055401">
    <property type="entry name" value="CEMIP_beta-hel_dom"/>
</dbReference>
<dbReference type="Proteomes" id="UP000593765">
    <property type="component" value="Chromosome"/>
</dbReference>
<evidence type="ECO:0000256" key="1">
    <source>
        <dbReference type="ARBA" id="ARBA00022729"/>
    </source>
</evidence>
<dbReference type="AlphaFoldDB" id="A0A7M2WS10"/>
<protein>
    <submittedName>
        <fullName evidence="5">G8 domain-containing protein</fullName>
    </submittedName>
</protein>
<evidence type="ECO:0000256" key="2">
    <source>
        <dbReference type="ARBA" id="ARBA00023180"/>
    </source>
</evidence>
<feature type="domain" description="G8" evidence="4">
    <location>
        <begin position="40"/>
        <end position="195"/>
    </location>
</feature>
<evidence type="ECO:0000313" key="5">
    <source>
        <dbReference type="EMBL" id="QOV88298.1"/>
    </source>
</evidence>
<dbReference type="EMBL" id="CP063458">
    <property type="protein sequence ID" value="QOV88298.1"/>
    <property type="molecule type" value="Genomic_DNA"/>
</dbReference>
<gene>
    <name evidence="5" type="ORF">IPV69_18890</name>
</gene>
<dbReference type="Pfam" id="PF24606">
    <property type="entry name" value="CEMIP_beta-hel"/>
    <property type="match status" value="1"/>
</dbReference>
<dbReference type="PANTHER" id="PTHR46769">
    <property type="entry name" value="POLYCYSTIC KIDNEY AND HEPATIC DISEASE 1 (AUTOSOMAL RECESSIVE)-LIKE 1"/>
    <property type="match status" value="1"/>
</dbReference>
<evidence type="ECO:0000256" key="3">
    <source>
        <dbReference type="SAM" id="SignalP"/>
    </source>
</evidence>
<dbReference type="InterPro" id="IPR052387">
    <property type="entry name" value="Fibrocystin"/>
</dbReference>
<feature type="chain" id="PRO_5034435642" evidence="3">
    <location>
        <begin position="22"/>
        <end position="678"/>
    </location>
</feature>
<dbReference type="Pfam" id="PF10162">
    <property type="entry name" value="G8"/>
    <property type="match status" value="1"/>
</dbReference>
<dbReference type="PROSITE" id="PS51484">
    <property type="entry name" value="G8"/>
    <property type="match status" value="1"/>
</dbReference>
<organism evidence="5 6">
    <name type="scientific">Humisphaera borealis</name>
    <dbReference type="NCBI Taxonomy" id="2807512"/>
    <lineage>
        <taxon>Bacteria</taxon>
        <taxon>Pseudomonadati</taxon>
        <taxon>Planctomycetota</taxon>
        <taxon>Phycisphaerae</taxon>
        <taxon>Tepidisphaerales</taxon>
        <taxon>Tepidisphaeraceae</taxon>
        <taxon>Humisphaera</taxon>
    </lineage>
</organism>
<accession>A0A7M2WS10</accession>
<dbReference type="RefSeq" id="WP_206291276.1">
    <property type="nucleotide sequence ID" value="NZ_CP063458.1"/>
</dbReference>
<sequence length="678" mass="74428">MRINRLSGILLLLAASGVCAAAESAPTVSTVRSGRWSDAKIWDNGKVPAGGSRVLVRRDHEVTYDIITSQPLRSVHIAGLLTFSRERNTRLDVGLLKVQEGEDVSETGFDCTAHIRPAVAVPQPDNTVADMLAPTRGALEVGTAQDPIPAGVSAVIRLTAFEGADRSSLPAIVCCGGRMDFHGAPMSQTWTRLGSAVAKGDGAVSLLDTVTGWHVGDRVLLTATTRQIKRNQTFRPSTKDSTQTEERLITAIDGQKLTLDQAVAFDHTADGDYRGDIANLSRNVVVESADPKGIRGHTMYHRNSRGSISYAEFRHLGKEDVLGRYSLHFHLAGDTMRGTSVIGASIWDSDNRWITIHGTNYLVVRDCVGYQSKGHGFFLENGTEVYNVLDRNLAVQAYIAKKLPDQALPFDANDGSGFWWANSLNAFTRNVAAECDEYGYFFQAMETPAFKLTLDVRRPDGSHAPTDVRTLPFLRFEDNEANCQRRHGFNLGGGVPFGTGVAGVGPDVQHPFVIRNFRVWNSHWSIHPVSPSVMIDRLDCHVCEYGIWRPVYKDHAYRNIRLDQIAVSPEFSPQGRRPVEADYPKPLDIVDDLPPVTVITGHARREGKILVRGTTIDDGAVKSVRINGKEAHSSRANYAEWEIELEAASKAPIELEAVAEDAAGNLEKTPHRLRVEGN</sequence>
<dbReference type="SMART" id="SM01225">
    <property type="entry name" value="G8"/>
    <property type="match status" value="1"/>
</dbReference>
<reference evidence="5 6" key="1">
    <citation type="submission" date="2020-10" db="EMBL/GenBank/DDBJ databases">
        <title>Wide distribution of Phycisphaera-like planctomycetes from WD2101 soil group in peatlands and genome analysis of the first cultivated representative.</title>
        <authorList>
            <person name="Dedysh S.N."/>
            <person name="Beletsky A.V."/>
            <person name="Ivanova A."/>
            <person name="Kulichevskaya I.S."/>
            <person name="Suzina N.E."/>
            <person name="Philippov D.A."/>
            <person name="Rakitin A.L."/>
            <person name="Mardanov A.V."/>
            <person name="Ravin N.V."/>
        </authorList>
    </citation>
    <scope>NUCLEOTIDE SEQUENCE [LARGE SCALE GENOMIC DNA]</scope>
    <source>
        <strain evidence="5 6">M1803</strain>
    </source>
</reference>
<dbReference type="KEGG" id="hbs:IPV69_18890"/>
<name>A0A7M2WS10_9BACT</name>
<keyword evidence="1 3" id="KW-0732">Signal</keyword>
<dbReference type="InterPro" id="IPR019316">
    <property type="entry name" value="G8_domain"/>
</dbReference>
<proteinExistence type="predicted"/>
<keyword evidence="2" id="KW-0325">Glycoprotein</keyword>
<evidence type="ECO:0000313" key="6">
    <source>
        <dbReference type="Proteomes" id="UP000593765"/>
    </source>
</evidence>
<feature type="signal peptide" evidence="3">
    <location>
        <begin position="1"/>
        <end position="21"/>
    </location>
</feature>
<dbReference type="PANTHER" id="PTHR46769:SF2">
    <property type="entry name" value="FIBROCYSTIN-L ISOFORM 2 PRECURSOR-RELATED"/>
    <property type="match status" value="1"/>
</dbReference>
<evidence type="ECO:0000259" key="4">
    <source>
        <dbReference type="PROSITE" id="PS51484"/>
    </source>
</evidence>